<dbReference type="InterPro" id="IPR050289">
    <property type="entry name" value="TorD/DmsD_chaperones"/>
</dbReference>
<dbReference type="PANTHER" id="PTHR34227">
    <property type="entry name" value="CHAPERONE PROTEIN YCDY"/>
    <property type="match status" value="1"/>
</dbReference>
<dbReference type="EMBL" id="CP063212">
    <property type="protein sequence ID" value="QOR48462.1"/>
    <property type="molecule type" value="Genomic_DNA"/>
</dbReference>
<evidence type="ECO:0000313" key="3">
    <source>
        <dbReference type="Proteomes" id="UP000594961"/>
    </source>
</evidence>
<dbReference type="Proteomes" id="UP000594961">
    <property type="component" value="Chromosome"/>
</dbReference>
<accession>A0A7M1R2B4</accession>
<protein>
    <submittedName>
        <fullName evidence="2">Molecular chaperone TorD family protein</fullName>
    </submittedName>
</protein>
<dbReference type="RefSeq" id="WP_197554978.1">
    <property type="nucleotide sequence ID" value="NZ_CP063212.1"/>
</dbReference>
<dbReference type="Gene3D" id="1.10.3480.10">
    <property type="entry name" value="TorD-like"/>
    <property type="match status" value="1"/>
</dbReference>
<name>A0A7M1R2B4_9ACTO</name>
<gene>
    <name evidence="2" type="ORF">INS90_04130</name>
</gene>
<evidence type="ECO:0000256" key="1">
    <source>
        <dbReference type="ARBA" id="ARBA00023186"/>
    </source>
</evidence>
<dbReference type="PANTHER" id="PTHR34227:SF1">
    <property type="entry name" value="DIMETHYL SULFOXIDE REDUCTASE CHAPERONE-RELATED"/>
    <property type="match status" value="1"/>
</dbReference>
<reference evidence="2 3" key="1">
    <citation type="submission" date="2020-10" db="EMBL/GenBank/DDBJ databases">
        <title>Trueperella pecoris sp. nov. isolated from bovine and porcine specimens.</title>
        <authorList>
            <person name="Schoenecker L."/>
            <person name="Schnydrig P."/>
            <person name="Brodard I."/>
            <person name="Thomann A."/>
            <person name="Hemphill A."/>
            <person name="Rodriguez-Campos S."/>
            <person name="Perreten V."/>
            <person name="Jores J."/>
            <person name="Kittl S."/>
        </authorList>
    </citation>
    <scope>NUCLEOTIDE SEQUENCE [LARGE SCALE GENOMIC DNA]</scope>
    <source>
        <strain evidence="2 3">19OD0592</strain>
    </source>
</reference>
<dbReference type="Pfam" id="PF02613">
    <property type="entry name" value="Nitrate_red_del"/>
    <property type="match status" value="1"/>
</dbReference>
<proteinExistence type="predicted"/>
<dbReference type="InterPro" id="IPR036411">
    <property type="entry name" value="TorD-like_sf"/>
</dbReference>
<dbReference type="InterPro" id="IPR020945">
    <property type="entry name" value="DMSO/NO3_reduct_chaperone"/>
</dbReference>
<evidence type="ECO:0000313" key="2">
    <source>
        <dbReference type="EMBL" id="QOR48462.1"/>
    </source>
</evidence>
<dbReference type="AlphaFoldDB" id="A0A7M1R2B4"/>
<organism evidence="2 3">
    <name type="scientific">Trueperella pecoris</name>
    <dbReference type="NCBI Taxonomy" id="2733571"/>
    <lineage>
        <taxon>Bacteria</taxon>
        <taxon>Bacillati</taxon>
        <taxon>Actinomycetota</taxon>
        <taxon>Actinomycetes</taxon>
        <taxon>Actinomycetales</taxon>
        <taxon>Actinomycetaceae</taxon>
        <taxon>Trueperella</taxon>
    </lineage>
</organism>
<dbReference type="SUPFAM" id="SSF89155">
    <property type="entry name" value="TorD-like"/>
    <property type="match status" value="1"/>
</dbReference>
<keyword evidence="1" id="KW-0143">Chaperone</keyword>
<sequence>MTLTGDMGTTSWQDNLPASKLRGVQLATALFALARLYAEAPSQDVVARFADPAMSATWPVRDEASLKALAQMGKASDVGFLKSEFATLIGPGGSVPMAESHYLGVDPLPLSQELARSYREAGYSSPKMATLPRDHVAVELGFLAHLVLGTQEDSGREQVRKFREGHLDRFISDLLGHLEENATSAIRALVQLTGATLANLEEFTASHE</sequence>